<dbReference type="AlphaFoldDB" id="A0A4Y7LDM1"/>
<dbReference type="Proteomes" id="UP000316621">
    <property type="component" value="Chromosome 11"/>
</dbReference>
<feature type="compositionally biased region" description="Basic and acidic residues" evidence="1">
    <location>
        <begin position="166"/>
        <end position="175"/>
    </location>
</feature>
<dbReference type="Gramene" id="RZC82381">
    <property type="protein sequence ID" value="RZC82381"/>
    <property type="gene ID" value="C5167_045168"/>
</dbReference>
<dbReference type="EMBL" id="CM010725">
    <property type="protein sequence ID" value="RZC82381.1"/>
    <property type="molecule type" value="Genomic_DNA"/>
</dbReference>
<dbReference type="InterPro" id="IPR004252">
    <property type="entry name" value="Probable_transposase_24"/>
</dbReference>
<organism evidence="2 3">
    <name type="scientific">Papaver somniferum</name>
    <name type="common">Opium poppy</name>
    <dbReference type="NCBI Taxonomy" id="3469"/>
    <lineage>
        <taxon>Eukaryota</taxon>
        <taxon>Viridiplantae</taxon>
        <taxon>Streptophyta</taxon>
        <taxon>Embryophyta</taxon>
        <taxon>Tracheophyta</taxon>
        <taxon>Spermatophyta</taxon>
        <taxon>Magnoliopsida</taxon>
        <taxon>Ranunculales</taxon>
        <taxon>Papaveraceae</taxon>
        <taxon>Papaveroideae</taxon>
        <taxon>Papaver</taxon>
    </lineage>
</organism>
<dbReference type="Pfam" id="PF03004">
    <property type="entry name" value="Transposase_24"/>
    <property type="match status" value="1"/>
</dbReference>
<gene>
    <name evidence="2" type="ORF">C5167_045168</name>
</gene>
<sequence length="188" mass="21009">MYKQAGAAVFLTAQRRILDSRVSFCEDLLVKFGFFTSILAAKNEENRSKQIIHHTDGSKPHMEYAKELEAKLGKFPERLDIFEVTRSKRSKTSDPSEAVMDPVAAEQYARMVKIQRHANQPGSAVVLSGRNDAVSAVLGPDKRGRVRCLGTVKPKELWGDDASPSKAEKLQSENDSLRQALAAYQKRF</sequence>
<feature type="region of interest" description="Disordered" evidence="1">
    <location>
        <begin position="155"/>
        <end position="175"/>
    </location>
</feature>
<reference evidence="2 3" key="1">
    <citation type="journal article" date="2018" name="Science">
        <title>The opium poppy genome and morphinan production.</title>
        <authorList>
            <person name="Guo L."/>
            <person name="Winzer T."/>
            <person name="Yang X."/>
            <person name="Li Y."/>
            <person name="Ning Z."/>
            <person name="He Z."/>
            <person name="Teodor R."/>
            <person name="Lu Y."/>
            <person name="Bowser T.A."/>
            <person name="Graham I.A."/>
            <person name="Ye K."/>
        </authorList>
    </citation>
    <scope>NUCLEOTIDE SEQUENCE [LARGE SCALE GENOMIC DNA]</scope>
    <source>
        <strain evidence="3">cv. HN1</strain>
        <tissue evidence="2">Leaves</tissue>
    </source>
</reference>
<protein>
    <submittedName>
        <fullName evidence="2">Uncharacterized protein</fullName>
    </submittedName>
</protein>
<name>A0A4Y7LDM1_PAPSO</name>
<keyword evidence="3" id="KW-1185">Reference proteome</keyword>
<proteinExistence type="predicted"/>
<evidence type="ECO:0000313" key="3">
    <source>
        <dbReference type="Proteomes" id="UP000316621"/>
    </source>
</evidence>
<accession>A0A4Y7LDM1</accession>
<evidence type="ECO:0000313" key="2">
    <source>
        <dbReference type="EMBL" id="RZC82381.1"/>
    </source>
</evidence>
<evidence type="ECO:0000256" key="1">
    <source>
        <dbReference type="SAM" id="MobiDB-lite"/>
    </source>
</evidence>